<accession>A0A1I0DLP0</accession>
<gene>
    <name evidence="2" type="ORF">SAMN04488546_2011</name>
</gene>
<dbReference type="EMBL" id="FOIE01000004">
    <property type="protein sequence ID" value="SET33409.1"/>
    <property type="molecule type" value="Genomic_DNA"/>
</dbReference>
<dbReference type="AlphaFoldDB" id="A0A1I0DLP0"/>
<dbReference type="InterPro" id="IPR012654">
    <property type="entry name" value="CHP02391"/>
</dbReference>
<dbReference type="Proteomes" id="UP000198507">
    <property type="component" value="Unassembled WGS sequence"/>
</dbReference>
<feature type="domain" description="Conserved hypothetical protein CHP02391" evidence="1">
    <location>
        <begin position="101"/>
        <end position="225"/>
    </location>
</feature>
<protein>
    <recommendedName>
        <fullName evidence="1">Conserved hypothetical protein CHP02391 domain-containing protein</fullName>
    </recommendedName>
</protein>
<evidence type="ECO:0000313" key="3">
    <source>
        <dbReference type="Proteomes" id="UP000198507"/>
    </source>
</evidence>
<sequence length="234" mass="25665">MPVAPRFALGFFKNYLALLDDIDSDSPSRDPELIAADIMRAQPTLRRVLQDCGEWLRATGKTPGGRVEHREAILRAQGVLRDRDAVERAFAPAGPQFPASGFHSWVWETAAPLWTTKHYRQAVAAAAGNLSLKVQSKLDRWDVADHALMTEALSEKPPAPGKPRLRVPATPGRPFEEALQGGTLFFARGVFSLLRNPATHNVTEEWEEQRALEALAALSVLARVLDAATVEAAD</sequence>
<evidence type="ECO:0000313" key="2">
    <source>
        <dbReference type="EMBL" id="SET33409.1"/>
    </source>
</evidence>
<dbReference type="OrthoDB" id="3189478at2"/>
<dbReference type="RefSeq" id="WP_091443211.1">
    <property type="nucleotide sequence ID" value="NZ_FOIE01000004.1"/>
</dbReference>
<reference evidence="3" key="1">
    <citation type="submission" date="2016-10" db="EMBL/GenBank/DDBJ databases">
        <authorList>
            <person name="Varghese N."/>
            <person name="Submissions S."/>
        </authorList>
    </citation>
    <scope>NUCLEOTIDE SEQUENCE [LARGE SCALE GENOMIC DNA]</scope>
    <source>
        <strain evidence="3">DSM 44209</strain>
    </source>
</reference>
<name>A0A1I0DLP0_9ACTN</name>
<keyword evidence="3" id="KW-1185">Reference proteome</keyword>
<organism evidence="2 3">
    <name type="scientific">Geodermatophilus poikilotrophus</name>
    <dbReference type="NCBI Taxonomy" id="1333667"/>
    <lineage>
        <taxon>Bacteria</taxon>
        <taxon>Bacillati</taxon>
        <taxon>Actinomycetota</taxon>
        <taxon>Actinomycetes</taxon>
        <taxon>Geodermatophilales</taxon>
        <taxon>Geodermatophilaceae</taxon>
        <taxon>Geodermatophilus</taxon>
    </lineage>
</organism>
<evidence type="ECO:0000259" key="1">
    <source>
        <dbReference type="Pfam" id="PF09509"/>
    </source>
</evidence>
<dbReference type="Pfam" id="PF09509">
    <property type="entry name" value="Hypoth_Ymh"/>
    <property type="match status" value="1"/>
</dbReference>
<proteinExistence type="predicted"/>